<name>A0A0K8J4W2_9FIRM</name>
<sequence length="85" mass="9620">MRMCDLREKEVINCRDCKRLGYVSDIEFDICTGCITHIIVPGPCKIFGILGREHEYVISSCNIKQIGADIILVDVDIEKCLVKCD</sequence>
<dbReference type="PANTHER" id="PTHR40061">
    <property type="entry name" value="SPORULATION PROTEIN YLMC-RELATED"/>
    <property type="match status" value="1"/>
</dbReference>
<dbReference type="NCBIfam" id="TIGR02888">
    <property type="entry name" value="spore_YlmC_YmxH"/>
    <property type="match status" value="1"/>
</dbReference>
<evidence type="ECO:0000313" key="3">
    <source>
        <dbReference type="Proteomes" id="UP000196053"/>
    </source>
</evidence>
<dbReference type="KEGG" id="hsd:SD1D_0830"/>
<dbReference type="RefSeq" id="WP_058257748.1">
    <property type="nucleotide sequence ID" value="NZ_DUPS01000072.1"/>
</dbReference>
<evidence type="ECO:0000313" key="2">
    <source>
        <dbReference type="EMBL" id="CUH92378.1"/>
    </source>
</evidence>
<accession>A0A0K8J4W2</accession>
<dbReference type="AlphaFoldDB" id="A0A0K8J4W2"/>
<dbReference type="EMBL" id="LN879430">
    <property type="protein sequence ID" value="CUH92378.1"/>
    <property type="molecule type" value="Genomic_DNA"/>
</dbReference>
<dbReference type="InterPro" id="IPR014238">
    <property type="entry name" value="Spore_YlmC/YmxH"/>
</dbReference>
<dbReference type="Pfam" id="PF05239">
    <property type="entry name" value="PRC"/>
    <property type="match status" value="1"/>
</dbReference>
<reference evidence="3" key="1">
    <citation type="submission" date="2015-09" db="EMBL/GenBank/DDBJ databases">
        <authorList>
            <person name="Wibberg D."/>
        </authorList>
    </citation>
    <scope>NUCLEOTIDE SEQUENCE [LARGE SCALE GENOMIC DNA]</scope>
    <source>
        <strain evidence="3">SD1D</strain>
    </source>
</reference>
<dbReference type="Gene3D" id="2.30.30.240">
    <property type="entry name" value="PRC-barrel domain"/>
    <property type="match status" value="1"/>
</dbReference>
<organism evidence="2 3">
    <name type="scientific">Herbinix luporum</name>
    <dbReference type="NCBI Taxonomy" id="1679721"/>
    <lineage>
        <taxon>Bacteria</taxon>
        <taxon>Bacillati</taxon>
        <taxon>Bacillota</taxon>
        <taxon>Clostridia</taxon>
        <taxon>Lachnospirales</taxon>
        <taxon>Lachnospiraceae</taxon>
        <taxon>Herbinix</taxon>
    </lineage>
</organism>
<proteinExistence type="predicted"/>
<keyword evidence="3" id="KW-1185">Reference proteome</keyword>
<dbReference type="Proteomes" id="UP000196053">
    <property type="component" value="Chromosome I"/>
</dbReference>
<dbReference type="OrthoDB" id="6024937at2"/>
<feature type="domain" description="PRC-barrel" evidence="1">
    <location>
        <begin position="3"/>
        <end position="76"/>
    </location>
</feature>
<protein>
    <recommendedName>
        <fullName evidence="1">PRC-barrel domain-containing protein</fullName>
    </recommendedName>
</protein>
<dbReference type="InterPro" id="IPR011033">
    <property type="entry name" value="PRC_barrel-like_sf"/>
</dbReference>
<evidence type="ECO:0000259" key="1">
    <source>
        <dbReference type="Pfam" id="PF05239"/>
    </source>
</evidence>
<dbReference type="InterPro" id="IPR027275">
    <property type="entry name" value="PRC-brl_dom"/>
</dbReference>
<dbReference type="PANTHER" id="PTHR40061:SF1">
    <property type="entry name" value="SPORULATION PROTEIN YLMC-RELATED"/>
    <property type="match status" value="1"/>
</dbReference>
<dbReference type="SUPFAM" id="SSF50346">
    <property type="entry name" value="PRC-barrel domain"/>
    <property type="match status" value="1"/>
</dbReference>
<gene>
    <name evidence="2" type="ORF">SD1D_0830</name>
</gene>